<dbReference type="RefSeq" id="WP_331208529.1">
    <property type="nucleotide sequence ID" value="NZ_JAZGQL010000009.1"/>
</dbReference>
<evidence type="ECO:0000313" key="3">
    <source>
        <dbReference type="Proteomes" id="UP001339911"/>
    </source>
</evidence>
<comment type="caution">
    <text evidence="2">The sequence shown here is derived from an EMBL/GenBank/DDBJ whole genome shotgun (WGS) entry which is preliminary data.</text>
</comment>
<evidence type="ECO:0000313" key="2">
    <source>
        <dbReference type="EMBL" id="MEE6308247.1"/>
    </source>
</evidence>
<reference evidence="2 3" key="1">
    <citation type="submission" date="2024-01" db="EMBL/GenBank/DDBJ databases">
        <title>Genome insights into Plantactinospora veratri sp. nov.</title>
        <authorList>
            <person name="Wang L."/>
        </authorList>
    </citation>
    <scope>NUCLEOTIDE SEQUENCE [LARGE SCALE GENOMIC DNA]</scope>
    <source>
        <strain evidence="2 3">NEAU-FHS4</strain>
    </source>
</reference>
<feature type="region of interest" description="Disordered" evidence="1">
    <location>
        <begin position="1"/>
        <end position="44"/>
    </location>
</feature>
<protein>
    <submittedName>
        <fullName evidence="2">Uncharacterized protein</fullName>
    </submittedName>
</protein>
<gene>
    <name evidence="2" type="ORF">V1634_15570</name>
</gene>
<accession>A0ABU7SEB1</accession>
<organism evidence="2 3">
    <name type="scientific">Plantactinospora veratri</name>
    <dbReference type="NCBI Taxonomy" id="1436122"/>
    <lineage>
        <taxon>Bacteria</taxon>
        <taxon>Bacillati</taxon>
        <taxon>Actinomycetota</taxon>
        <taxon>Actinomycetes</taxon>
        <taxon>Micromonosporales</taxon>
        <taxon>Micromonosporaceae</taxon>
        <taxon>Plantactinospora</taxon>
    </lineage>
</organism>
<evidence type="ECO:0000256" key="1">
    <source>
        <dbReference type="SAM" id="MobiDB-lite"/>
    </source>
</evidence>
<keyword evidence="3" id="KW-1185">Reference proteome</keyword>
<dbReference type="Proteomes" id="UP001339911">
    <property type="component" value="Unassembled WGS sequence"/>
</dbReference>
<name>A0ABU7SEB1_9ACTN</name>
<dbReference type="EMBL" id="JAZGQL010000009">
    <property type="protein sequence ID" value="MEE6308247.1"/>
    <property type="molecule type" value="Genomic_DNA"/>
</dbReference>
<proteinExistence type="predicted"/>
<sequence>MRLLRTIGGPVPGRRRTPPNQIADRVLDPSPRDAAPAAGGRDGVGPRYLIRLPATSADLAGAVELAYALARSIGFLPEIEAGQATVCAADAPHVHHRVCCDRRLPGGRRCASRADHDGSCAAEPAD</sequence>